<dbReference type="EMBL" id="BAAASR010000006">
    <property type="protein sequence ID" value="GAA2482750.1"/>
    <property type="molecule type" value="Genomic_DNA"/>
</dbReference>
<feature type="region of interest" description="Disordered" evidence="1">
    <location>
        <begin position="25"/>
        <end position="62"/>
    </location>
</feature>
<evidence type="ECO:0000256" key="1">
    <source>
        <dbReference type="SAM" id="MobiDB-lite"/>
    </source>
</evidence>
<feature type="compositionally biased region" description="Polar residues" evidence="1">
    <location>
        <begin position="36"/>
        <end position="53"/>
    </location>
</feature>
<accession>A0ABN3LE74</accession>
<dbReference type="RefSeq" id="WP_344357263.1">
    <property type="nucleotide sequence ID" value="NZ_BAAASR010000006.1"/>
</dbReference>
<name>A0ABN3LE74_9ACTN</name>
<dbReference type="Proteomes" id="UP001499942">
    <property type="component" value="Unassembled WGS sequence"/>
</dbReference>
<keyword evidence="2" id="KW-0732">Signal</keyword>
<evidence type="ECO:0000256" key="2">
    <source>
        <dbReference type="SAM" id="SignalP"/>
    </source>
</evidence>
<gene>
    <name evidence="3" type="ORF">GCM10010393_11830</name>
</gene>
<keyword evidence="4" id="KW-1185">Reference proteome</keyword>
<feature type="signal peptide" evidence="2">
    <location>
        <begin position="1"/>
        <end position="26"/>
    </location>
</feature>
<evidence type="ECO:0000313" key="4">
    <source>
        <dbReference type="Proteomes" id="UP001499942"/>
    </source>
</evidence>
<organism evidence="3 4">
    <name type="scientific">Streptomyces gobitricini</name>
    <dbReference type="NCBI Taxonomy" id="68211"/>
    <lineage>
        <taxon>Bacteria</taxon>
        <taxon>Bacillati</taxon>
        <taxon>Actinomycetota</taxon>
        <taxon>Actinomycetes</taxon>
        <taxon>Kitasatosporales</taxon>
        <taxon>Streptomycetaceae</taxon>
        <taxon>Streptomyces</taxon>
    </lineage>
</organism>
<proteinExistence type="predicted"/>
<sequence>MIRTTRLPAMAFVVAAVTGVVTSAHAAAAGDRDRPTTATKSVYITGGPTTLSDNHAPIGPRQ</sequence>
<evidence type="ECO:0000313" key="3">
    <source>
        <dbReference type="EMBL" id="GAA2482750.1"/>
    </source>
</evidence>
<feature type="chain" id="PRO_5045277262" evidence="2">
    <location>
        <begin position="27"/>
        <end position="62"/>
    </location>
</feature>
<protein>
    <submittedName>
        <fullName evidence="3">Uncharacterized protein</fullName>
    </submittedName>
</protein>
<reference evidence="3 4" key="1">
    <citation type="journal article" date="2019" name="Int. J. Syst. Evol. Microbiol.">
        <title>The Global Catalogue of Microorganisms (GCM) 10K type strain sequencing project: providing services to taxonomists for standard genome sequencing and annotation.</title>
        <authorList>
            <consortium name="The Broad Institute Genomics Platform"/>
            <consortium name="The Broad Institute Genome Sequencing Center for Infectious Disease"/>
            <person name="Wu L."/>
            <person name="Ma J."/>
        </authorList>
    </citation>
    <scope>NUCLEOTIDE SEQUENCE [LARGE SCALE GENOMIC DNA]</scope>
    <source>
        <strain evidence="3 4">JCM 5062</strain>
    </source>
</reference>
<comment type="caution">
    <text evidence="3">The sequence shown here is derived from an EMBL/GenBank/DDBJ whole genome shotgun (WGS) entry which is preliminary data.</text>
</comment>